<keyword evidence="1" id="KW-1133">Transmembrane helix</keyword>
<protein>
    <submittedName>
        <fullName evidence="2">Uncharacterized protein</fullName>
    </submittedName>
</protein>
<name>A3IR20_9CHRO</name>
<evidence type="ECO:0000313" key="2">
    <source>
        <dbReference type="EMBL" id="EAZ91010.1"/>
    </source>
</evidence>
<evidence type="ECO:0000313" key="3">
    <source>
        <dbReference type="Proteomes" id="UP000003781"/>
    </source>
</evidence>
<dbReference type="RefSeq" id="WP_008275834.1">
    <property type="nucleotide sequence ID" value="NZ_AAXW01000017.1"/>
</dbReference>
<dbReference type="Proteomes" id="UP000003781">
    <property type="component" value="Unassembled WGS sequence"/>
</dbReference>
<organism evidence="2 3">
    <name type="scientific">Crocosphaera chwakensis CCY0110</name>
    <dbReference type="NCBI Taxonomy" id="391612"/>
    <lineage>
        <taxon>Bacteria</taxon>
        <taxon>Bacillati</taxon>
        <taxon>Cyanobacteriota</taxon>
        <taxon>Cyanophyceae</taxon>
        <taxon>Oscillatoriophycideae</taxon>
        <taxon>Chroococcales</taxon>
        <taxon>Aphanothecaceae</taxon>
        <taxon>Crocosphaera</taxon>
        <taxon>Crocosphaera chwakensis</taxon>
    </lineage>
</organism>
<evidence type="ECO:0000256" key="1">
    <source>
        <dbReference type="SAM" id="Phobius"/>
    </source>
</evidence>
<reference evidence="2 3" key="1">
    <citation type="submission" date="2007-03" db="EMBL/GenBank/DDBJ databases">
        <authorList>
            <person name="Stal L."/>
            <person name="Ferriera S."/>
            <person name="Johnson J."/>
            <person name="Kravitz S."/>
            <person name="Beeson K."/>
            <person name="Sutton G."/>
            <person name="Rogers Y.-H."/>
            <person name="Friedman R."/>
            <person name="Frazier M."/>
            <person name="Venter J.C."/>
        </authorList>
    </citation>
    <scope>NUCLEOTIDE SEQUENCE [LARGE SCALE GENOMIC DNA]</scope>
    <source>
        <strain evidence="2 3">CCY0110</strain>
    </source>
</reference>
<keyword evidence="1" id="KW-0472">Membrane</keyword>
<dbReference type="OrthoDB" id="427829at2"/>
<feature type="transmembrane region" description="Helical" evidence="1">
    <location>
        <begin position="85"/>
        <end position="107"/>
    </location>
</feature>
<dbReference type="EMBL" id="AAXW01000017">
    <property type="protein sequence ID" value="EAZ91010.1"/>
    <property type="molecule type" value="Genomic_DNA"/>
</dbReference>
<gene>
    <name evidence="2" type="ORF">CY0110_27400</name>
</gene>
<dbReference type="eggNOG" id="ENOG5030QBN">
    <property type="taxonomic scope" value="Bacteria"/>
</dbReference>
<comment type="caution">
    <text evidence="2">The sequence shown here is derived from an EMBL/GenBank/DDBJ whole genome shotgun (WGS) entry which is preliminary data.</text>
</comment>
<proteinExistence type="predicted"/>
<sequence length="109" mass="12432">MTEREFQTIIDKLTILENNDKMLAEKLEFYSEKLDLYKQVSDEKITQMQKSSDEKLEAFKKSSDEQINAIRSEIKGYQDANKQQLNVSLGVLVTAAVAILVSVILSMNN</sequence>
<dbReference type="AlphaFoldDB" id="A3IR20"/>
<accession>A3IR20</accession>
<keyword evidence="1" id="KW-0812">Transmembrane</keyword>
<keyword evidence="3" id="KW-1185">Reference proteome</keyword>